<name>A4FHE8_SACEN</name>
<proteinExistence type="predicted"/>
<dbReference type="Proteomes" id="UP000006728">
    <property type="component" value="Chromosome"/>
</dbReference>
<dbReference type="STRING" id="405948.SACE_4204"/>
<gene>
    <name evidence="1" type="ordered locus">SACE_4204</name>
</gene>
<protein>
    <submittedName>
        <fullName evidence="1">Uncharacterized protein</fullName>
    </submittedName>
</protein>
<dbReference type="KEGG" id="sen:SACE_4204"/>
<evidence type="ECO:0000313" key="2">
    <source>
        <dbReference type="Proteomes" id="UP000006728"/>
    </source>
</evidence>
<reference evidence="1 2" key="1">
    <citation type="journal article" date="2007" name="Nat. Biotechnol.">
        <title>Complete genome sequence of the erythromycin-producing bacterium Saccharopolyspora erythraea NRRL23338.</title>
        <authorList>
            <person name="Oliynyk M."/>
            <person name="Samborskyy M."/>
            <person name="Lester J.B."/>
            <person name="Mironenko T."/>
            <person name="Scott N."/>
            <person name="Dickens S."/>
            <person name="Haydock S.F."/>
            <person name="Leadlay P.F."/>
        </authorList>
    </citation>
    <scope>NUCLEOTIDE SEQUENCE [LARGE SCALE GENOMIC DNA]</scope>
    <source>
        <strain evidence="2">ATCC 11635 / DSM 40517 / JCM 4748 / NBRC 13426 / NCIMB 8594 / NRRL 2338</strain>
    </source>
</reference>
<accession>A4FHE8</accession>
<organism evidence="1 2">
    <name type="scientific">Saccharopolyspora erythraea (strain ATCC 11635 / DSM 40517 / JCM 4748 / NBRC 13426 / NCIMB 8594 / NRRL 2338)</name>
    <dbReference type="NCBI Taxonomy" id="405948"/>
    <lineage>
        <taxon>Bacteria</taxon>
        <taxon>Bacillati</taxon>
        <taxon>Actinomycetota</taxon>
        <taxon>Actinomycetes</taxon>
        <taxon>Pseudonocardiales</taxon>
        <taxon>Pseudonocardiaceae</taxon>
        <taxon>Saccharopolyspora</taxon>
    </lineage>
</organism>
<keyword evidence="2" id="KW-1185">Reference proteome</keyword>
<evidence type="ECO:0000313" key="1">
    <source>
        <dbReference type="EMBL" id="CAM03473.1"/>
    </source>
</evidence>
<dbReference type="HOGENOM" id="CLU_3375765_0_0_11"/>
<sequence length="34" mass="3548">MSAHIPLADAAEAVERLQRSGGDAIRLVLVPGHP</sequence>
<dbReference type="AlphaFoldDB" id="A4FHE8"/>
<dbReference type="EMBL" id="AM420293">
    <property type="protein sequence ID" value="CAM03473.1"/>
    <property type="molecule type" value="Genomic_DNA"/>
</dbReference>